<gene>
    <name evidence="2" type="ORF">N1F79_03035</name>
</gene>
<evidence type="ECO:0000313" key="2">
    <source>
        <dbReference type="EMBL" id="MEF3832096.1"/>
    </source>
</evidence>
<comment type="similarity">
    <text evidence="1">Belongs to the SCO1/2 family.</text>
</comment>
<keyword evidence="3" id="KW-1185">Reference proteome</keyword>
<dbReference type="InterPro" id="IPR003782">
    <property type="entry name" value="SCO1/SenC"/>
</dbReference>
<dbReference type="PANTHER" id="PTHR12151">
    <property type="entry name" value="ELECTRON TRANSPORT PROTIN SCO1/SENC FAMILY MEMBER"/>
    <property type="match status" value="1"/>
</dbReference>
<accession>A0ABU7XNZ2</accession>
<comment type="caution">
    <text evidence="2">The sequence shown here is derived from an EMBL/GenBank/DDBJ whole genome shotgun (WGS) entry which is preliminary data.</text>
</comment>
<dbReference type="SUPFAM" id="SSF52833">
    <property type="entry name" value="Thioredoxin-like"/>
    <property type="match status" value="1"/>
</dbReference>
<proteinExistence type="inferred from homology"/>
<dbReference type="RefSeq" id="WP_303309086.1">
    <property type="nucleotide sequence ID" value="NZ_JAODOP010000001.1"/>
</dbReference>
<sequence length="197" mass="22953">MKLLRVLILLLILSCQNNSEKLPVLSYKIDDSGNKTHYSIKYEGFTNQLNETFGTKNIENKVFISNFFFTRCPSICPPMRDELIDIAKAFKNNHHFMIVSHTIDPKNDSISVLKSYSESTEIPNDTWQFLYANTDKTRDQANQFITDFKPKKDGLDFYHSSYVSLVDKKQSIRGFYNILVDEEVNRLKRDISFLLSE</sequence>
<dbReference type="Gene3D" id="3.40.30.10">
    <property type="entry name" value="Glutaredoxin"/>
    <property type="match status" value="1"/>
</dbReference>
<reference evidence="2 3" key="1">
    <citation type="submission" date="2022-09" db="EMBL/GenBank/DDBJ databases">
        <title>Genome sequencing of Flavivirga sp. MEBiC05379.</title>
        <authorList>
            <person name="Oh H.-M."/>
            <person name="Kwon K.K."/>
            <person name="Park M.J."/>
            <person name="Yang S.-H."/>
        </authorList>
    </citation>
    <scope>NUCLEOTIDE SEQUENCE [LARGE SCALE GENOMIC DNA]</scope>
    <source>
        <strain evidence="2 3">MEBiC05379</strain>
    </source>
</reference>
<dbReference type="Proteomes" id="UP001337305">
    <property type="component" value="Unassembled WGS sequence"/>
</dbReference>
<evidence type="ECO:0000313" key="3">
    <source>
        <dbReference type="Proteomes" id="UP001337305"/>
    </source>
</evidence>
<evidence type="ECO:0000256" key="1">
    <source>
        <dbReference type="ARBA" id="ARBA00010996"/>
    </source>
</evidence>
<organism evidence="2 3">
    <name type="scientific">Flavivirga spongiicola</name>
    <dbReference type="NCBI Taxonomy" id="421621"/>
    <lineage>
        <taxon>Bacteria</taxon>
        <taxon>Pseudomonadati</taxon>
        <taxon>Bacteroidota</taxon>
        <taxon>Flavobacteriia</taxon>
        <taxon>Flavobacteriales</taxon>
        <taxon>Flavobacteriaceae</taxon>
        <taxon>Flavivirga</taxon>
    </lineage>
</organism>
<dbReference type="PANTHER" id="PTHR12151:SF25">
    <property type="entry name" value="LINALOOL DEHYDRATASE_ISOMERASE DOMAIN-CONTAINING PROTEIN"/>
    <property type="match status" value="1"/>
</dbReference>
<protein>
    <submittedName>
        <fullName evidence="2">SCO family protein</fullName>
    </submittedName>
</protein>
<dbReference type="InterPro" id="IPR036249">
    <property type="entry name" value="Thioredoxin-like_sf"/>
</dbReference>
<dbReference type="EMBL" id="JAODOP010000001">
    <property type="protein sequence ID" value="MEF3832096.1"/>
    <property type="molecule type" value="Genomic_DNA"/>
</dbReference>
<dbReference type="Pfam" id="PF02630">
    <property type="entry name" value="SCO1-SenC"/>
    <property type="match status" value="1"/>
</dbReference>
<dbReference type="CDD" id="cd02968">
    <property type="entry name" value="SCO"/>
    <property type="match status" value="1"/>
</dbReference>
<name>A0ABU7XNZ2_9FLAO</name>